<dbReference type="InterPro" id="IPR015500">
    <property type="entry name" value="Peptidase_S8_subtilisin-rel"/>
</dbReference>
<dbReference type="Proteomes" id="UP001565435">
    <property type="component" value="Unassembled WGS sequence"/>
</dbReference>
<keyword evidence="7" id="KW-0472">Membrane</keyword>
<feature type="region of interest" description="Disordered" evidence="6">
    <location>
        <begin position="1"/>
        <end position="20"/>
    </location>
</feature>
<sequence>MKKSSPPFSTDCETMREDSRMAPAPVYPRRWVKRALVAAVVIVFAMAATVIVFTPVETASKVRVAIIDGGIDPTYPALNKANIDVRLVPGAPSRVSEHGSAMAAIMVESASAKPSTRSPTIEIVDVPALDASGVGEVEDLATGITTATQQDVDMIVAALGTEMDAPELKEAVRQAQNDGVTIFSAAGNGIGDFASYPAQYEEVISVGALDKSGHRLRFTNTRATNLLASGEEIHVESPGGATQSYSGTSPATAIAAGKVAACWQLIAPHTLDQTRRNTPVDQAIKEAIEEQGKDPRECKSL</sequence>
<dbReference type="PANTHER" id="PTHR43806:SF11">
    <property type="entry name" value="CEREVISIN-RELATED"/>
    <property type="match status" value="1"/>
</dbReference>
<evidence type="ECO:0000256" key="4">
    <source>
        <dbReference type="ARBA" id="ARBA00022825"/>
    </source>
</evidence>
<dbReference type="PROSITE" id="PS51892">
    <property type="entry name" value="SUBTILASE"/>
    <property type="match status" value="1"/>
</dbReference>
<gene>
    <name evidence="9" type="ORF">ABH903_003029</name>
</gene>
<dbReference type="PANTHER" id="PTHR43806">
    <property type="entry name" value="PEPTIDASE S8"/>
    <property type="match status" value="1"/>
</dbReference>
<dbReference type="EMBL" id="JBGBYS010000021">
    <property type="protein sequence ID" value="MEY9259991.1"/>
    <property type="molecule type" value="Genomic_DNA"/>
</dbReference>
<evidence type="ECO:0000256" key="1">
    <source>
        <dbReference type="ARBA" id="ARBA00011073"/>
    </source>
</evidence>
<dbReference type="GO" id="GO:0006508">
    <property type="term" value="P:proteolysis"/>
    <property type="evidence" value="ECO:0007669"/>
    <property type="project" value="UniProtKB-KW"/>
</dbReference>
<feature type="active site" description="Charge relay system" evidence="5">
    <location>
        <position position="68"/>
    </location>
</feature>
<dbReference type="Pfam" id="PF00082">
    <property type="entry name" value="Peptidase_S8"/>
    <property type="match status" value="1"/>
</dbReference>
<dbReference type="SUPFAM" id="SSF52743">
    <property type="entry name" value="Subtilisin-like"/>
    <property type="match status" value="1"/>
</dbReference>
<dbReference type="InterPro" id="IPR050131">
    <property type="entry name" value="Peptidase_S8_subtilisin-like"/>
</dbReference>
<evidence type="ECO:0000259" key="8">
    <source>
        <dbReference type="Pfam" id="PF00082"/>
    </source>
</evidence>
<keyword evidence="2 5" id="KW-0645">Protease</keyword>
<evidence type="ECO:0000256" key="6">
    <source>
        <dbReference type="SAM" id="MobiDB-lite"/>
    </source>
</evidence>
<keyword evidence="7" id="KW-0812">Transmembrane</keyword>
<feature type="transmembrane region" description="Helical" evidence="7">
    <location>
        <begin position="35"/>
        <end position="56"/>
    </location>
</feature>
<protein>
    <submittedName>
        <fullName evidence="9">Subtilisin family serine protease</fullName>
    </submittedName>
</protein>
<keyword evidence="10" id="KW-1185">Reference proteome</keyword>
<evidence type="ECO:0000313" key="10">
    <source>
        <dbReference type="Proteomes" id="UP001565435"/>
    </source>
</evidence>
<feature type="active site" description="Charge relay system" evidence="5">
    <location>
        <position position="249"/>
    </location>
</feature>
<evidence type="ECO:0000256" key="7">
    <source>
        <dbReference type="SAM" id="Phobius"/>
    </source>
</evidence>
<dbReference type="PRINTS" id="PR00723">
    <property type="entry name" value="SUBTILISIN"/>
</dbReference>
<proteinExistence type="inferred from homology"/>
<keyword evidence="7" id="KW-1133">Transmembrane helix</keyword>
<dbReference type="Gene3D" id="3.40.50.200">
    <property type="entry name" value="Peptidase S8/S53 domain"/>
    <property type="match status" value="1"/>
</dbReference>
<evidence type="ECO:0000256" key="5">
    <source>
        <dbReference type="PROSITE-ProRule" id="PRU01240"/>
    </source>
</evidence>
<comment type="caution">
    <text evidence="9">The sequence shown here is derived from an EMBL/GenBank/DDBJ whole genome shotgun (WGS) entry which is preliminary data.</text>
</comment>
<reference evidence="9 10" key="1">
    <citation type="submission" date="2024-07" db="EMBL/GenBank/DDBJ databases">
        <title>Mealworm larvae gut microbial communities from Newark, Delaware, USA.</title>
        <authorList>
            <person name="Blenner M."/>
        </authorList>
    </citation>
    <scope>NUCLEOTIDE SEQUENCE [LARGE SCALE GENOMIC DNA]</scope>
    <source>
        <strain evidence="9 10">UD i117</strain>
    </source>
</reference>
<comment type="similarity">
    <text evidence="1 5">Belongs to the peptidase S8 family.</text>
</comment>
<accession>A0ABV4ENY6</accession>
<evidence type="ECO:0000256" key="3">
    <source>
        <dbReference type="ARBA" id="ARBA00022801"/>
    </source>
</evidence>
<dbReference type="InterPro" id="IPR000209">
    <property type="entry name" value="Peptidase_S8/S53_dom"/>
</dbReference>
<organism evidence="9 10">
    <name type="scientific">Brevibacterium epidermidis</name>
    <dbReference type="NCBI Taxonomy" id="1698"/>
    <lineage>
        <taxon>Bacteria</taxon>
        <taxon>Bacillati</taxon>
        <taxon>Actinomycetota</taxon>
        <taxon>Actinomycetes</taxon>
        <taxon>Micrococcales</taxon>
        <taxon>Brevibacteriaceae</taxon>
        <taxon>Brevibacterium</taxon>
    </lineage>
</organism>
<dbReference type="InterPro" id="IPR036852">
    <property type="entry name" value="Peptidase_S8/S53_dom_sf"/>
</dbReference>
<keyword evidence="4 5" id="KW-0720">Serine protease</keyword>
<evidence type="ECO:0000313" key="9">
    <source>
        <dbReference type="EMBL" id="MEY9259991.1"/>
    </source>
</evidence>
<name>A0ABV4ENY6_BREEP</name>
<evidence type="ECO:0000256" key="2">
    <source>
        <dbReference type="ARBA" id="ARBA00022670"/>
    </source>
</evidence>
<feature type="domain" description="Peptidase S8/S53" evidence="8">
    <location>
        <begin position="60"/>
        <end position="274"/>
    </location>
</feature>
<feature type="active site" description="Charge relay system" evidence="5">
    <location>
        <position position="98"/>
    </location>
</feature>
<dbReference type="GO" id="GO:0008233">
    <property type="term" value="F:peptidase activity"/>
    <property type="evidence" value="ECO:0007669"/>
    <property type="project" value="UniProtKB-KW"/>
</dbReference>
<feature type="compositionally biased region" description="Polar residues" evidence="6">
    <location>
        <begin position="1"/>
        <end position="12"/>
    </location>
</feature>
<keyword evidence="3 5" id="KW-0378">Hydrolase</keyword>